<evidence type="ECO:0000256" key="7">
    <source>
        <dbReference type="RuleBase" id="RU004182"/>
    </source>
</evidence>
<dbReference type="InterPro" id="IPR014729">
    <property type="entry name" value="Rossmann-like_a/b/a_fold"/>
</dbReference>
<sequence length="436" mass="51489">MPEQAVTIFWFRRDLRLDDNAGLYHALKSGNPVQCLFIFDRNILDKLEDQDDSRLTFIHLAVTELDRELKKHGSSLLVKYNTAEKAWEDILGEFTINKVITNRDYEPYARERDNRIKALLENTGVEFIDFKDHVIFDHEEVFKDGGSPYTVFTPYKRRWIEKLKPQFHLKPYPTKKYFHFLSKNTKNIVPSLESMGFTKSSLKFPDKKFEDIIDDYAKTRDYPGIDGTSRISVHLRFGTISIRDAAAKAYEAKEKTWLNELIWRDFYSMILWHFPETVHKAFKPNYDRIQWRNNEKEFEAWCTGQTGYPIVDAGMRQLNTIGWMHNRIRMVTASFLSKHLLIDWRLGEAYFAKKLIDYEQASNVGGWQWAASSGNDAVPYFRIFNPEIQTKKFDPDLKYIKEWVPEFQDFSKYPQPIVDHKAARERALNAFKKALK</sequence>
<evidence type="ECO:0000256" key="6">
    <source>
        <dbReference type="PIRSR" id="PIRSR602081-2"/>
    </source>
</evidence>
<feature type="binding site" evidence="5">
    <location>
        <position position="257"/>
    </location>
    <ligand>
        <name>FAD</name>
        <dbReference type="ChEBI" id="CHEBI:57692"/>
    </ligand>
</feature>
<dbReference type="InterPro" id="IPR036134">
    <property type="entry name" value="Crypto/Photolyase_FAD-like_sf"/>
</dbReference>
<feature type="site" description="Electron transfer via tryptophanyl radical" evidence="6">
    <location>
        <position position="291"/>
    </location>
</feature>
<dbReference type="GO" id="GO:0006139">
    <property type="term" value="P:nucleobase-containing compound metabolic process"/>
    <property type="evidence" value="ECO:0007669"/>
    <property type="project" value="UniProtKB-ARBA"/>
</dbReference>
<organism evidence="9 10">
    <name type="scientific">Hufsiella arboris</name>
    <dbReference type="NCBI Taxonomy" id="2695275"/>
    <lineage>
        <taxon>Bacteria</taxon>
        <taxon>Pseudomonadati</taxon>
        <taxon>Bacteroidota</taxon>
        <taxon>Sphingobacteriia</taxon>
        <taxon>Sphingobacteriales</taxon>
        <taxon>Sphingobacteriaceae</taxon>
        <taxon>Hufsiella</taxon>
    </lineage>
</organism>
<dbReference type="InterPro" id="IPR036155">
    <property type="entry name" value="Crypto/Photolyase_N_sf"/>
</dbReference>
<keyword evidence="10" id="KW-1185">Reference proteome</keyword>
<dbReference type="InterPro" id="IPR005101">
    <property type="entry name" value="Cryptochr/Photolyase_FAD-bd"/>
</dbReference>
<feature type="binding site" evidence="5">
    <location>
        <begin position="228"/>
        <end position="232"/>
    </location>
    <ligand>
        <name>FAD</name>
        <dbReference type="ChEBI" id="CHEBI:57692"/>
    </ligand>
</feature>
<dbReference type="Pfam" id="PF03441">
    <property type="entry name" value="FAD_binding_7"/>
    <property type="match status" value="1"/>
</dbReference>
<dbReference type="PROSITE" id="PS00394">
    <property type="entry name" value="DNA_PHOTOLYASES_1_1"/>
    <property type="match status" value="1"/>
</dbReference>
<evidence type="ECO:0000313" key="10">
    <source>
        <dbReference type="Proteomes" id="UP000466586"/>
    </source>
</evidence>
<dbReference type="GO" id="GO:0006950">
    <property type="term" value="P:response to stress"/>
    <property type="evidence" value="ECO:0007669"/>
    <property type="project" value="UniProtKB-ARBA"/>
</dbReference>
<dbReference type="AlphaFoldDB" id="A0A7K1YG30"/>
<dbReference type="GO" id="GO:0003904">
    <property type="term" value="F:deoxyribodipyrimidine photo-lyase activity"/>
    <property type="evidence" value="ECO:0007669"/>
    <property type="project" value="TreeGrafter"/>
</dbReference>
<gene>
    <name evidence="9" type="ORF">GS399_18415</name>
</gene>
<feature type="domain" description="Photolyase/cryptochrome alpha/beta" evidence="8">
    <location>
        <begin position="5"/>
        <end position="135"/>
    </location>
</feature>
<feature type="binding site" evidence="5">
    <location>
        <position position="216"/>
    </location>
    <ligand>
        <name>FAD</name>
        <dbReference type="ChEBI" id="CHEBI:57692"/>
    </ligand>
</feature>
<protein>
    <submittedName>
        <fullName evidence="9">Deoxyribodipyrimidine photo-lyase</fullName>
    </submittedName>
</protein>
<dbReference type="Gene3D" id="3.40.50.620">
    <property type="entry name" value="HUPs"/>
    <property type="match status" value="1"/>
</dbReference>
<reference evidence="9 10" key="1">
    <citation type="submission" date="2019-11" db="EMBL/GenBank/DDBJ databases">
        <title>Pedobacter sp. HMF7647 Genome sequencing and assembly.</title>
        <authorList>
            <person name="Kang H."/>
            <person name="Kim H."/>
            <person name="Joh K."/>
        </authorList>
    </citation>
    <scope>NUCLEOTIDE SEQUENCE [LARGE SCALE GENOMIC DNA]</scope>
    <source>
        <strain evidence="9 10">HMF7647</strain>
    </source>
</reference>
<comment type="cofactor">
    <cofactor evidence="5">
        <name>FAD</name>
        <dbReference type="ChEBI" id="CHEBI:57692"/>
    </cofactor>
    <text evidence="5">Binds 1 FAD per subunit.</text>
</comment>
<evidence type="ECO:0000313" key="9">
    <source>
        <dbReference type="EMBL" id="MXV52949.1"/>
    </source>
</evidence>
<feature type="site" description="Electron transfer via tryptophanyl radical" evidence="6">
    <location>
        <position position="344"/>
    </location>
</feature>
<feature type="binding site" evidence="5">
    <location>
        <begin position="260"/>
        <end position="267"/>
    </location>
    <ligand>
        <name>FAD</name>
        <dbReference type="ChEBI" id="CHEBI:57692"/>
    </ligand>
</feature>
<dbReference type="PANTHER" id="PTHR11455:SF9">
    <property type="entry name" value="CRYPTOCHROME CIRCADIAN CLOCK 5 ISOFORM X1"/>
    <property type="match status" value="1"/>
</dbReference>
<name>A0A7K1YG30_9SPHI</name>
<dbReference type="SUPFAM" id="SSF52425">
    <property type="entry name" value="Cryptochrome/photolyase, N-terminal domain"/>
    <property type="match status" value="1"/>
</dbReference>
<dbReference type="PROSITE" id="PS51645">
    <property type="entry name" value="PHR_CRY_ALPHA_BETA"/>
    <property type="match status" value="1"/>
</dbReference>
<keyword evidence="3 5" id="KW-0274">FAD</keyword>
<evidence type="ECO:0000256" key="2">
    <source>
        <dbReference type="ARBA" id="ARBA00022630"/>
    </source>
</evidence>
<comment type="caution">
    <text evidence="9">The sequence shown here is derived from an EMBL/GenBank/DDBJ whole genome shotgun (WGS) entry which is preliminary data.</text>
</comment>
<comment type="cofactor">
    <cofactor evidence="1">
        <name>(6R)-5,10-methylene-5,6,7,8-tetrahydrofolate</name>
        <dbReference type="ChEBI" id="CHEBI:15636"/>
    </cofactor>
</comment>
<dbReference type="RefSeq" id="WP_160846128.1">
    <property type="nucleotide sequence ID" value="NZ_WVHT01000011.1"/>
</dbReference>
<evidence type="ECO:0000259" key="8">
    <source>
        <dbReference type="PROSITE" id="PS51645"/>
    </source>
</evidence>
<evidence type="ECO:0000256" key="1">
    <source>
        <dbReference type="ARBA" id="ARBA00001932"/>
    </source>
</evidence>
<dbReference type="GO" id="GO:0003677">
    <property type="term" value="F:DNA binding"/>
    <property type="evidence" value="ECO:0007669"/>
    <property type="project" value="TreeGrafter"/>
</dbReference>
<dbReference type="PROSITE" id="PS00691">
    <property type="entry name" value="DNA_PHOTOLYASES_1_2"/>
    <property type="match status" value="1"/>
</dbReference>
<dbReference type="Gene3D" id="1.25.40.80">
    <property type="match status" value="1"/>
</dbReference>
<dbReference type="PRINTS" id="PR00147">
    <property type="entry name" value="DNAPHOTLYASE"/>
</dbReference>
<dbReference type="InterPro" id="IPR002081">
    <property type="entry name" value="Cryptochrome/DNA_photolyase_1"/>
</dbReference>
<accession>A0A7K1YG30</accession>
<feature type="site" description="Electron transfer via tryptophanyl radical" evidence="6">
    <location>
        <position position="367"/>
    </location>
</feature>
<comment type="similarity">
    <text evidence="7">Belongs to the DNA photolyase family.</text>
</comment>
<proteinExistence type="inferred from homology"/>
<dbReference type="Pfam" id="PF00875">
    <property type="entry name" value="DNA_photolyase"/>
    <property type="match status" value="1"/>
</dbReference>
<dbReference type="GO" id="GO:0071949">
    <property type="term" value="F:FAD binding"/>
    <property type="evidence" value="ECO:0007669"/>
    <property type="project" value="TreeGrafter"/>
</dbReference>
<evidence type="ECO:0000256" key="3">
    <source>
        <dbReference type="ARBA" id="ARBA00022827"/>
    </source>
</evidence>
<dbReference type="SUPFAM" id="SSF48173">
    <property type="entry name" value="Cryptochrome/photolyase FAD-binding domain"/>
    <property type="match status" value="1"/>
</dbReference>
<keyword evidence="4 7" id="KW-0157">Chromophore</keyword>
<evidence type="ECO:0000256" key="5">
    <source>
        <dbReference type="PIRSR" id="PIRSR602081-1"/>
    </source>
</evidence>
<keyword evidence="2 5" id="KW-0285">Flavoprotein</keyword>
<dbReference type="PANTHER" id="PTHR11455">
    <property type="entry name" value="CRYPTOCHROME"/>
    <property type="match status" value="1"/>
</dbReference>
<dbReference type="Proteomes" id="UP000466586">
    <property type="component" value="Unassembled WGS sequence"/>
</dbReference>
<keyword evidence="9" id="KW-0456">Lyase</keyword>
<dbReference type="Gene3D" id="1.10.579.10">
    <property type="entry name" value="DNA Cyclobutane Dipyrimidine Photolyase, subunit A, domain 3"/>
    <property type="match status" value="1"/>
</dbReference>
<dbReference type="EMBL" id="WVHT01000011">
    <property type="protein sequence ID" value="MXV52949.1"/>
    <property type="molecule type" value="Genomic_DNA"/>
</dbReference>
<evidence type="ECO:0000256" key="4">
    <source>
        <dbReference type="ARBA" id="ARBA00022991"/>
    </source>
</evidence>
<dbReference type="InterPro" id="IPR018394">
    <property type="entry name" value="DNA_photolyase_1_CS_C"/>
</dbReference>
<dbReference type="InterPro" id="IPR006050">
    <property type="entry name" value="DNA_photolyase_N"/>
</dbReference>